<dbReference type="CDD" id="cd04182">
    <property type="entry name" value="GT_2_like_f"/>
    <property type="match status" value="1"/>
</dbReference>
<proteinExistence type="predicted"/>
<dbReference type="InterPro" id="IPR025877">
    <property type="entry name" value="MobA-like_NTP_Trfase"/>
</dbReference>
<dbReference type="Gene3D" id="3.90.550.10">
    <property type="entry name" value="Spore Coat Polysaccharide Biosynthesis Protein SpsA, Chain A"/>
    <property type="match status" value="1"/>
</dbReference>
<accession>A0ABT1H2I0</accession>
<protein>
    <submittedName>
        <fullName evidence="2">Nicotine blue oxidoreductase</fullName>
    </submittedName>
</protein>
<organism evidence="2 3">
    <name type="scientific">Williamsia serinedens</name>
    <dbReference type="NCBI Taxonomy" id="391736"/>
    <lineage>
        <taxon>Bacteria</taxon>
        <taxon>Bacillati</taxon>
        <taxon>Actinomycetota</taxon>
        <taxon>Actinomycetes</taxon>
        <taxon>Mycobacteriales</taxon>
        <taxon>Nocardiaceae</taxon>
        <taxon>Williamsia</taxon>
    </lineage>
</organism>
<dbReference type="InterPro" id="IPR029044">
    <property type="entry name" value="Nucleotide-diphossugar_trans"/>
</dbReference>
<dbReference type="SUPFAM" id="SSF53448">
    <property type="entry name" value="Nucleotide-diphospho-sugar transferases"/>
    <property type="match status" value="1"/>
</dbReference>
<name>A0ABT1H2I0_9NOCA</name>
<keyword evidence="3" id="KW-1185">Reference proteome</keyword>
<evidence type="ECO:0000313" key="2">
    <source>
        <dbReference type="EMBL" id="MCP2160027.1"/>
    </source>
</evidence>
<dbReference type="Pfam" id="PF12804">
    <property type="entry name" value="NTP_transf_3"/>
    <property type="match status" value="1"/>
</dbReference>
<evidence type="ECO:0000313" key="3">
    <source>
        <dbReference type="Proteomes" id="UP001205740"/>
    </source>
</evidence>
<dbReference type="Proteomes" id="UP001205740">
    <property type="component" value="Unassembled WGS sequence"/>
</dbReference>
<dbReference type="EMBL" id="JAMTCG010000002">
    <property type="protein sequence ID" value="MCP2160027.1"/>
    <property type="molecule type" value="Genomic_DNA"/>
</dbReference>
<feature type="domain" description="MobA-like NTP transferase" evidence="1">
    <location>
        <begin position="13"/>
        <end position="166"/>
    </location>
</feature>
<gene>
    <name evidence="2" type="ORF">LX12_001206</name>
</gene>
<dbReference type="PANTHER" id="PTHR43777">
    <property type="entry name" value="MOLYBDENUM COFACTOR CYTIDYLYLTRANSFERASE"/>
    <property type="match status" value="1"/>
</dbReference>
<evidence type="ECO:0000259" key="1">
    <source>
        <dbReference type="Pfam" id="PF12804"/>
    </source>
</evidence>
<comment type="caution">
    <text evidence="2">The sequence shown here is derived from an EMBL/GenBank/DDBJ whole genome shotgun (WGS) entry which is preliminary data.</text>
</comment>
<sequence>MTHGCNEPGAVVGVVLAAGAGTRYGSPKVLVDDWLTRAVGAVDAGGCAPVMVTLGAAIVDVPAPASAVVVADWEAGISASVRAGVEAAGSVPGVVGVLITLVDVPDVDAAVVARVLRSSGRSPDAVVRAFYDGRPGHPVYIGSAHLDALRTTLHGDRGAGPFLTAHPGVRAVECGDLATGHDIDRR</sequence>
<reference evidence="2 3" key="1">
    <citation type="submission" date="2022-06" db="EMBL/GenBank/DDBJ databases">
        <title>Genomic Encyclopedia of Archaeal and Bacterial Type Strains, Phase II (KMG-II): from individual species to whole genera.</title>
        <authorList>
            <person name="Goeker M."/>
        </authorList>
    </citation>
    <scope>NUCLEOTIDE SEQUENCE [LARGE SCALE GENOMIC DNA]</scope>
    <source>
        <strain evidence="2 3">DSM 45037</strain>
    </source>
</reference>
<dbReference type="PANTHER" id="PTHR43777:SF1">
    <property type="entry name" value="MOLYBDENUM COFACTOR CYTIDYLYLTRANSFERASE"/>
    <property type="match status" value="1"/>
</dbReference>
<dbReference type="RefSeq" id="WP_253653613.1">
    <property type="nucleotide sequence ID" value="NZ_BAAAOE010000001.1"/>
</dbReference>